<keyword evidence="3" id="KW-0235">DNA replication</keyword>
<evidence type="ECO:0000313" key="10">
    <source>
        <dbReference type="Proteomes" id="UP001152759"/>
    </source>
</evidence>
<keyword evidence="5" id="KW-0539">Nucleus</keyword>
<dbReference type="FunFam" id="1.10.10.10:FF:000168">
    <property type="entry name" value="Replication protein A 32 kDa subunit"/>
    <property type="match status" value="1"/>
</dbReference>
<dbReference type="GO" id="GO:0006289">
    <property type="term" value="P:nucleotide-excision repair"/>
    <property type="evidence" value="ECO:0007669"/>
    <property type="project" value="TreeGrafter"/>
</dbReference>
<dbReference type="GO" id="GO:0003697">
    <property type="term" value="F:single-stranded DNA binding"/>
    <property type="evidence" value="ECO:0007669"/>
    <property type="project" value="TreeGrafter"/>
</dbReference>
<feature type="cross-link" description="Glycyl lysine isopeptide (Lys-Gly) (interchain with G-Cter in ubiquitin)" evidence="6">
    <location>
        <position position="20"/>
    </location>
</feature>
<dbReference type="AlphaFoldDB" id="A0A9P0A845"/>
<dbReference type="OrthoDB" id="25571at2759"/>
<dbReference type="KEGG" id="btab:109030831"/>
<feature type="cross-link" description="Glycyl lysine isopeptide (Lys-Gly) (interchain with G-Cter in ubiquitin)" evidence="6">
    <location>
        <position position="19"/>
    </location>
</feature>
<dbReference type="GO" id="GO:0000724">
    <property type="term" value="P:double-strand break repair via homologous recombination"/>
    <property type="evidence" value="ECO:0007669"/>
    <property type="project" value="TreeGrafter"/>
</dbReference>
<dbReference type="SUPFAM" id="SSF50249">
    <property type="entry name" value="Nucleic acid-binding proteins"/>
    <property type="match status" value="1"/>
</dbReference>
<dbReference type="PIRSF" id="PIRSF036949">
    <property type="entry name" value="RPA32"/>
    <property type="match status" value="1"/>
</dbReference>
<dbReference type="InterPro" id="IPR014646">
    <property type="entry name" value="Rfa2/RPA32"/>
</dbReference>
<organism evidence="9 10">
    <name type="scientific">Bemisia tabaci</name>
    <name type="common">Sweetpotato whitefly</name>
    <name type="synonym">Aleurodes tabaci</name>
    <dbReference type="NCBI Taxonomy" id="7038"/>
    <lineage>
        <taxon>Eukaryota</taxon>
        <taxon>Metazoa</taxon>
        <taxon>Ecdysozoa</taxon>
        <taxon>Arthropoda</taxon>
        <taxon>Hexapoda</taxon>
        <taxon>Insecta</taxon>
        <taxon>Pterygota</taxon>
        <taxon>Neoptera</taxon>
        <taxon>Paraneoptera</taxon>
        <taxon>Hemiptera</taxon>
        <taxon>Sternorrhyncha</taxon>
        <taxon>Aleyrodoidea</taxon>
        <taxon>Aleyrodidae</taxon>
        <taxon>Aleyrodinae</taxon>
        <taxon>Bemisia</taxon>
    </lineage>
</organism>
<comment type="subcellular location">
    <subcellularLocation>
        <location evidence="1">Nucleus</location>
    </subcellularLocation>
</comment>
<dbReference type="GO" id="GO:0000781">
    <property type="term" value="C:chromosome, telomeric region"/>
    <property type="evidence" value="ECO:0007669"/>
    <property type="project" value="TreeGrafter"/>
</dbReference>
<dbReference type="InterPro" id="IPR036390">
    <property type="entry name" value="WH_DNA-bd_sf"/>
</dbReference>
<proteinExistence type="inferred from homology"/>
<evidence type="ECO:0000256" key="5">
    <source>
        <dbReference type="ARBA" id="ARBA00023242"/>
    </source>
</evidence>
<name>A0A9P0A845_BEMTA</name>
<dbReference type="InterPro" id="IPR040260">
    <property type="entry name" value="RFA2-like"/>
</dbReference>
<gene>
    <name evidence="9" type="ORF">BEMITA_LOCUS5214</name>
</gene>
<evidence type="ECO:0000256" key="6">
    <source>
        <dbReference type="PIRSR" id="PIRSR036949-1"/>
    </source>
</evidence>
<feature type="domain" description="Replication protein A C-terminal" evidence="8">
    <location>
        <begin position="176"/>
        <end position="254"/>
    </location>
</feature>
<dbReference type="Pfam" id="PF08784">
    <property type="entry name" value="RPA_C"/>
    <property type="match status" value="1"/>
</dbReference>
<evidence type="ECO:0000256" key="3">
    <source>
        <dbReference type="ARBA" id="ARBA00022705"/>
    </source>
</evidence>
<comment type="similarity">
    <text evidence="2">Belongs to the replication factor A protein 2 family.</text>
</comment>
<dbReference type="GO" id="GO:0005662">
    <property type="term" value="C:DNA replication factor A complex"/>
    <property type="evidence" value="ECO:0007669"/>
    <property type="project" value="TreeGrafter"/>
</dbReference>
<dbReference type="EMBL" id="OU963864">
    <property type="protein sequence ID" value="CAH0386049.1"/>
    <property type="molecule type" value="Genomic_DNA"/>
</dbReference>
<dbReference type="CDD" id="cd04478">
    <property type="entry name" value="RPA2_DBD_D"/>
    <property type="match status" value="1"/>
</dbReference>
<feature type="region of interest" description="Disordered" evidence="7">
    <location>
        <begin position="1"/>
        <end position="22"/>
    </location>
</feature>
<sequence>MYGNEGGFGATPGSAGQDKKQVKRSQNIVPVTIKQIIEAPEEGLNIAGVESNLVKVIGVIRSIESTSLKAVYRLEDTTGVITVIDWIKEDGDPDKRDDIQIVENQYHRAIGTIRTTAGEKHMIVIDLQPLTDLAEITSHMLEIIYVALKAEEYEKAGDFEMKKEPGLNGEISGIGGTNASANPNSYYDSNTNGLNFNPTQQKVFSVIQQSNDENGITPQEIHDALPQKMPMKDITNILEWLVNEGHVYTAIDDNHFRSTY</sequence>
<dbReference type="PANTHER" id="PTHR13989:SF16">
    <property type="entry name" value="REPLICATION PROTEIN A2"/>
    <property type="match status" value="1"/>
</dbReference>
<dbReference type="InterPro" id="IPR036388">
    <property type="entry name" value="WH-like_DNA-bd_sf"/>
</dbReference>
<dbReference type="Gene3D" id="2.40.50.140">
    <property type="entry name" value="Nucleic acid-binding proteins"/>
    <property type="match status" value="1"/>
</dbReference>
<keyword evidence="4" id="KW-0238">DNA-binding</keyword>
<reference evidence="9" key="1">
    <citation type="submission" date="2021-12" db="EMBL/GenBank/DDBJ databases">
        <authorList>
            <person name="King R."/>
        </authorList>
    </citation>
    <scope>NUCLEOTIDE SEQUENCE</scope>
</reference>
<dbReference type="InterPro" id="IPR014892">
    <property type="entry name" value="RPA_C"/>
</dbReference>
<keyword evidence="10" id="KW-1185">Reference proteome</keyword>
<dbReference type="GO" id="GO:0035861">
    <property type="term" value="C:site of double-strand break"/>
    <property type="evidence" value="ECO:0007669"/>
    <property type="project" value="TreeGrafter"/>
</dbReference>
<evidence type="ECO:0000259" key="8">
    <source>
        <dbReference type="Pfam" id="PF08784"/>
    </source>
</evidence>
<evidence type="ECO:0000256" key="1">
    <source>
        <dbReference type="ARBA" id="ARBA00004123"/>
    </source>
</evidence>
<dbReference type="SUPFAM" id="SSF46785">
    <property type="entry name" value="Winged helix' DNA-binding domain"/>
    <property type="match status" value="1"/>
</dbReference>
<dbReference type="Gene3D" id="1.10.10.10">
    <property type="entry name" value="Winged helix-like DNA-binding domain superfamily/Winged helix DNA-binding domain"/>
    <property type="match status" value="1"/>
</dbReference>
<dbReference type="PANTHER" id="PTHR13989">
    <property type="entry name" value="REPLICATION PROTEIN A-RELATED"/>
    <property type="match status" value="1"/>
</dbReference>
<dbReference type="Proteomes" id="UP001152759">
    <property type="component" value="Chromosome 3"/>
</dbReference>
<evidence type="ECO:0000256" key="4">
    <source>
        <dbReference type="ARBA" id="ARBA00023125"/>
    </source>
</evidence>
<dbReference type="InterPro" id="IPR012340">
    <property type="entry name" value="NA-bd_OB-fold"/>
</dbReference>
<dbReference type="GO" id="GO:0006260">
    <property type="term" value="P:DNA replication"/>
    <property type="evidence" value="ECO:0007669"/>
    <property type="project" value="UniProtKB-KW"/>
</dbReference>
<evidence type="ECO:0000256" key="7">
    <source>
        <dbReference type="SAM" id="MobiDB-lite"/>
    </source>
</evidence>
<evidence type="ECO:0000313" key="9">
    <source>
        <dbReference type="EMBL" id="CAH0386049.1"/>
    </source>
</evidence>
<protein>
    <recommendedName>
        <fullName evidence="8">Replication protein A C-terminal domain-containing protein</fullName>
    </recommendedName>
</protein>
<evidence type="ECO:0000256" key="2">
    <source>
        <dbReference type="ARBA" id="ARBA00007815"/>
    </source>
</evidence>
<accession>A0A9P0A845</accession>
<feature type="compositionally biased region" description="Gly residues" evidence="7">
    <location>
        <begin position="1"/>
        <end position="10"/>
    </location>
</feature>